<keyword evidence="1" id="KW-0472">Membrane</keyword>
<dbReference type="GO" id="GO:0034632">
    <property type="term" value="F:retinol transmembrane transporter activity"/>
    <property type="evidence" value="ECO:0007669"/>
    <property type="project" value="InterPro"/>
</dbReference>
<reference evidence="2" key="2">
    <citation type="submission" date="2025-08" db="UniProtKB">
        <authorList>
            <consortium name="Ensembl"/>
        </authorList>
    </citation>
    <scope>IDENTIFICATION</scope>
</reference>
<keyword evidence="3" id="KW-1185">Reference proteome</keyword>
<protein>
    <recommendedName>
        <fullName evidence="4">Receptor for retinol uptake STRA6</fullName>
    </recommendedName>
</protein>
<keyword evidence="1" id="KW-0812">Transmembrane</keyword>
<dbReference type="Proteomes" id="UP000008912">
    <property type="component" value="Unassembled WGS sequence"/>
</dbReference>
<proteinExistence type="predicted"/>
<evidence type="ECO:0008006" key="4">
    <source>
        <dbReference type="Google" id="ProtNLM"/>
    </source>
</evidence>
<organism evidence="2 3">
    <name type="scientific">Ailuropoda melanoleuca</name>
    <name type="common">Giant panda</name>
    <dbReference type="NCBI Taxonomy" id="9646"/>
    <lineage>
        <taxon>Eukaryota</taxon>
        <taxon>Metazoa</taxon>
        <taxon>Chordata</taxon>
        <taxon>Craniata</taxon>
        <taxon>Vertebrata</taxon>
        <taxon>Euteleostomi</taxon>
        <taxon>Mammalia</taxon>
        <taxon>Eutheria</taxon>
        <taxon>Laurasiatheria</taxon>
        <taxon>Carnivora</taxon>
        <taxon>Caniformia</taxon>
        <taxon>Ursidae</taxon>
        <taxon>Ailuropoda</taxon>
    </lineage>
</organism>
<evidence type="ECO:0000313" key="2">
    <source>
        <dbReference type="Ensembl" id="ENSAMEP00000041642.1"/>
    </source>
</evidence>
<dbReference type="Pfam" id="PF14752">
    <property type="entry name" value="RBP_receptor"/>
    <property type="match status" value="1"/>
</dbReference>
<dbReference type="Ensembl" id="ENSAMET00000028442.1">
    <property type="protein sequence ID" value="ENSAMEP00000041642.1"/>
    <property type="gene ID" value="ENSAMEG00000031260.1"/>
</dbReference>
<name>A0A7N5KL05_AILME</name>
<evidence type="ECO:0000313" key="3">
    <source>
        <dbReference type="Proteomes" id="UP000008912"/>
    </source>
</evidence>
<accession>A0A7N5KL05</accession>
<feature type="transmembrane region" description="Helical" evidence="1">
    <location>
        <begin position="51"/>
        <end position="71"/>
    </location>
</feature>
<evidence type="ECO:0000256" key="1">
    <source>
        <dbReference type="SAM" id="Phobius"/>
    </source>
</evidence>
<dbReference type="GO" id="GO:0038023">
    <property type="term" value="F:signaling receptor activity"/>
    <property type="evidence" value="ECO:0007669"/>
    <property type="project" value="InterPro"/>
</dbReference>
<dbReference type="InParanoid" id="A0A7N5KL05"/>
<reference evidence="2" key="3">
    <citation type="submission" date="2025-09" db="UniProtKB">
        <authorList>
            <consortium name="Ensembl"/>
        </authorList>
    </citation>
    <scope>IDENTIFICATION</scope>
</reference>
<keyword evidence="1" id="KW-1133">Transmembrane helix</keyword>
<dbReference type="GeneTree" id="ENSGT00940000153246"/>
<reference evidence="2 3" key="1">
    <citation type="journal article" date="2010" name="Nature">
        <title>The sequence and de novo assembly of the giant panda genome.</title>
        <authorList>
            <person name="Li R."/>
            <person name="Fan W."/>
            <person name="Tian G."/>
            <person name="Zhu H."/>
            <person name="He L."/>
            <person name="Cai J."/>
            <person name="Huang Q."/>
            <person name="Cai Q."/>
            <person name="Li B."/>
            <person name="Bai Y."/>
            <person name="Zhang Z."/>
            <person name="Zhang Y."/>
            <person name="Wang W."/>
            <person name="Li J."/>
            <person name="Wei F."/>
            <person name="Li H."/>
            <person name="Jian M."/>
            <person name="Li J."/>
            <person name="Zhang Z."/>
            <person name="Nielsen R."/>
            <person name="Li D."/>
            <person name="Gu W."/>
            <person name="Yang Z."/>
            <person name="Xuan Z."/>
            <person name="Ryder O.A."/>
            <person name="Leung F.C."/>
            <person name="Zhou Y."/>
            <person name="Cao J."/>
            <person name="Sun X."/>
            <person name="Fu Y."/>
            <person name="Fang X."/>
            <person name="Guo X."/>
            <person name="Wang B."/>
            <person name="Hou R."/>
            <person name="Shen F."/>
            <person name="Mu B."/>
            <person name="Ni P."/>
            <person name="Lin R."/>
            <person name="Qian W."/>
            <person name="Wang G."/>
            <person name="Yu C."/>
            <person name="Nie W."/>
            <person name="Wang J."/>
            <person name="Wu Z."/>
            <person name="Liang H."/>
            <person name="Min J."/>
            <person name="Wu Q."/>
            <person name="Cheng S."/>
            <person name="Ruan J."/>
            <person name="Wang M."/>
            <person name="Shi Z."/>
            <person name="Wen M."/>
            <person name="Liu B."/>
            <person name="Ren X."/>
            <person name="Zheng H."/>
            <person name="Dong D."/>
            <person name="Cook K."/>
            <person name="Shan G."/>
            <person name="Zhang H."/>
            <person name="Kosiol C."/>
            <person name="Xie X."/>
            <person name="Lu Z."/>
            <person name="Zheng H."/>
            <person name="Li Y."/>
            <person name="Steiner C.C."/>
            <person name="Lam T.T."/>
            <person name="Lin S."/>
            <person name="Zhang Q."/>
            <person name="Li G."/>
            <person name="Tian J."/>
            <person name="Gong T."/>
            <person name="Liu H."/>
            <person name="Zhang D."/>
            <person name="Fang L."/>
            <person name="Ye C."/>
            <person name="Zhang J."/>
            <person name="Hu W."/>
            <person name="Xu A."/>
            <person name="Ren Y."/>
            <person name="Zhang G."/>
            <person name="Bruford M.W."/>
            <person name="Li Q."/>
            <person name="Ma L."/>
            <person name="Guo Y."/>
            <person name="An N."/>
            <person name="Hu Y."/>
            <person name="Zheng Y."/>
            <person name="Shi Y."/>
            <person name="Li Z."/>
            <person name="Liu Q."/>
            <person name="Chen Y."/>
            <person name="Zhao J."/>
            <person name="Qu N."/>
            <person name="Zhao S."/>
            <person name="Tian F."/>
            <person name="Wang X."/>
            <person name="Wang H."/>
            <person name="Xu L."/>
            <person name="Liu X."/>
            <person name="Vinar T."/>
            <person name="Wang Y."/>
            <person name="Lam T.W."/>
            <person name="Yiu S.M."/>
            <person name="Liu S."/>
            <person name="Zhang H."/>
            <person name="Li D."/>
            <person name="Huang Y."/>
            <person name="Wang X."/>
            <person name="Yang G."/>
            <person name="Jiang Z."/>
            <person name="Wang J."/>
            <person name="Qin N."/>
            <person name="Li L."/>
            <person name="Li J."/>
            <person name="Bolund L."/>
            <person name="Kristiansen K."/>
            <person name="Wong G.K."/>
            <person name="Olson M."/>
            <person name="Zhang X."/>
            <person name="Li S."/>
            <person name="Yang H."/>
            <person name="Wang J."/>
            <person name="Wang J."/>
        </authorList>
    </citation>
    <scope>NUCLEOTIDE SEQUENCE [LARGE SCALE GENOMIC DNA]</scope>
</reference>
<dbReference type="AlphaFoldDB" id="A0A7N5KL05"/>
<sequence>MSSQELLRDELDLSSNFADEDNWYIYEPIGSPNDMASQVIPDCQLTIPFNLYHSCMAPISLAILLILSLLVKRKKLYPDCWNGAPGLLSPVNFLEEVQNKGLAIAVFGILFSSLCWDTSLAACCPGA</sequence>
<dbReference type="InterPro" id="IPR026612">
    <property type="entry name" value="STRA6-like"/>
</dbReference>